<dbReference type="InterPro" id="IPR056929">
    <property type="entry name" value="Znf_RING-like"/>
</dbReference>
<evidence type="ECO:0000259" key="2">
    <source>
        <dbReference type="Pfam" id="PF25080"/>
    </source>
</evidence>
<dbReference type="Pfam" id="PF25080">
    <property type="entry name" value="zf_RING-like"/>
    <property type="match status" value="1"/>
</dbReference>
<dbReference type="Proteomes" id="UP001447188">
    <property type="component" value="Unassembled WGS sequence"/>
</dbReference>
<sequence>MSDIDHDDDDSFMDDEEMGGDSHEERSGTETEDDERRGRGQYPLFPRNIRGLGSPLLKDLNFINHDHHRSASSKRKRQSHPYGDSNDSSVYGSRQSSLVASRWDELIEAATTRAVVEVEDRDCNTHVYHRIHDNNNNLVRLPSVSMYFSPSLTFTQQTPPSPPTTASSSHAPVLLAASPPSSRQSMHSPSNRRLMCATCDNLSPISESFACTECMSGFCADCAYNSGRRGSCGECRAVGAKFKPLRIVVR</sequence>
<proteinExistence type="predicted"/>
<feature type="compositionally biased region" description="Acidic residues" evidence="1">
    <location>
        <begin position="1"/>
        <end position="19"/>
    </location>
</feature>
<organism evidence="3 4">
    <name type="scientific">Discina gigas</name>
    <dbReference type="NCBI Taxonomy" id="1032678"/>
    <lineage>
        <taxon>Eukaryota</taxon>
        <taxon>Fungi</taxon>
        <taxon>Dikarya</taxon>
        <taxon>Ascomycota</taxon>
        <taxon>Pezizomycotina</taxon>
        <taxon>Pezizomycetes</taxon>
        <taxon>Pezizales</taxon>
        <taxon>Discinaceae</taxon>
        <taxon>Discina</taxon>
    </lineage>
</organism>
<feature type="compositionally biased region" description="Basic and acidic residues" evidence="1">
    <location>
        <begin position="20"/>
        <end position="38"/>
    </location>
</feature>
<keyword evidence="4" id="KW-1185">Reference proteome</keyword>
<comment type="caution">
    <text evidence="3">The sequence shown here is derived from an EMBL/GenBank/DDBJ whole genome shotgun (WGS) entry which is preliminary data.</text>
</comment>
<feature type="domain" description="RING zinc finger-like" evidence="2">
    <location>
        <begin position="195"/>
        <end position="224"/>
    </location>
</feature>
<feature type="region of interest" description="Disordered" evidence="1">
    <location>
        <begin position="67"/>
        <end position="93"/>
    </location>
</feature>
<evidence type="ECO:0000313" key="4">
    <source>
        <dbReference type="Proteomes" id="UP001447188"/>
    </source>
</evidence>
<dbReference type="EMBL" id="JBBBZM010000027">
    <property type="protein sequence ID" value="KAL0638004.1"/>
    <property type="molecule type" value="Genomic_DNA"/>
</dbReference>
<reference evidence="3 4" key="1">
    <citation type="submission" date="2024-02" db="EMBL/GenBank/DDBJ databases">
        <title>Discinaceae phylogenomics.</title>
        <authorList>
            <person name="Dirks A.C."/>
            <person name="James T.Y."/>
        </authorList>
    </citation>
    <scope>NUCLEOTIDE SEQUENCE [LARGE SCALE GENOMIC DNA]</scope>
    <source>
        <strain evidence="3 4">ACD0624</strain>
    </source>
</reference>
<name>A0ABR3GQ09_9PEZI</name>
<evidence type="ECO:0000256" key="1">
    <source>
        <dbReference type="SAM" id="MobiDB-lite"/>
    </source>
</evidence>
<feature type="compositionally biased region" description="Basic residues" evidence="1">
    <location>
        <begin position="67"/>
        <end position="79"/>
    </location>
</feature>
<gene>
    <name evidence="3" type="ORF">Q9L58_002939</name>
</gene>
<evidence type="ECO:0000313" key="3">
    <source>
        <dbReference type="EMBL" id="KAL0638004.1"/>
    </source>
</evidence>
<accession>A0ABR3GQ09</accession>
<feature type="region of interest" description="Disordered" evidence="1">
    <location>
        <begin position="1"/>
        <end position="50"/>
    </location>
</feature>
<protein>
    <recommendedName>
        <fullName evidence="2">RING zinc finger-like domain-containing protein</fullName>
    </recommendedName>
</protein>